<sequence>MKSQVLVASVLAAVLLGAVPVTHAQSERSAGELMDAVMFGKEPIGGPFTLVDHTGKPRTDADFRGQLMLVYFGFSFCPDVCPTDLMAIGQAVDKLGPGGDAVQPLFVTLDPDRDTPAHLADYVPFFHSRLLGLTGDAAQIRDAARLYRVFHAKVAIEGAAEYTVDHSGFIYLMDRDGKYLGFFPPGTPPDRMVAVIKPHLSAKR</sequence>
<dbReference type="GO" id="GO:0046872">
    <property type="term" value="F:metal ion binding"/>
    <property type="evidence" value="ECO:0007669"/>
    <property type="project" value="UniProtKB-KW"/>
</dbReference>
<feature type="binding site" evidence="3">
    <location>
        <position position="77"/>
    </location>
    <ligand>
        <name>Cu cation</name>
        <dbReference type="ChEBI" id="CHEBI:23378"/>
    </ligand>
</feature>
<gene>
    <name evidence="6" type="ORF">CQ12_39650</name>
</gene>
<dbReference type="AlphaFoldDB" id="A0A0R3M2H2"/>
<accession>A0A0R3M2H2</accession>
<dbReference type="STRING" id="280332.CQ12_39650"/>
<evidence type="ECO:0000256" key="2">
    <source>
        <dbReference type="ARBA" id="ARBA00023008"/>
    </source>
</evidence>
<protein>
    <submittedName>
        <fullName evidence="6">Electron transporter SenC</fullName>
    </submittedName>
</protein>
<feature type="binding site" evidence="3">
    <location>
        <position position="81"/>
    </location>
    <ligand>
        <name>Cu cation</name>
        <dbReference type="ChEBI" id="CHEBI:23378"/>
    </ligand>
</feature>
<keyword evidence="4" id="KW-1015">Disulfide bond</keyword>
<organism evidence="6 7">
    <name type="scientific">Bradyrhizobium jicamae</name>
    <dbReference type="NCBI Taxonomy" id="280332"/>
    <lineage>
        <taxon>Bacteria</taxon>
        <taxon>Pseudomonadati</taxon>
        <taxon>Pseudomonadota</taxon>
        <taxon>Alphaproteobacteria</taxon>
        <taxon>Hyphomicrobiales</taxon>
        <taxon>Nitrobacteraceae</taxon>
        <taxon>Bradyrhizobium</taxon>
    </lineage>
</organism>
<dbReference type="PANTHER" id="PTHR12151">
    <property type="entry name" value="ELECTRON TRANSPORT PROTIN SCO1/SENC FAMILY MEMBER"/>
    <property type="match status" value="1"/>
</dbReference>
<dbReference type="CDD" id="cd02968">
    <property type="entry name" value="SCO"/>
    <property type="match status" value="1"/>
</dbReference>
<evidence type="ECO:0000256" key="5">
    <source>
        <dbReference type="SAM" id="SignalP"/>
    </source>
</evidence>
<dbReference type="InterPro" id="IPR036249">
    <property type="entry name" value="Thioredoxin-like_sf"/>
</dbReference>
<dbReference type="Pfam" id="PF02630">
    <property type="entry name" value="SCO1-SenC"/>
    <property type="match status" value="1"/>
</dbReference>
<proteinExistence type="inferred from homology"/>
<evidence type="ECO:0000256" key="1">
    <source>
        <dbReference type="ARBA" id="ARBA00010996"/>
    </source>
</evidence>
<keyword evidence="3" id="KW-0479">Metal-binding</keyword>
<feature type="disulfide bond" description="Redox-active" evidence="4">
    <location>
        <begin position="77"/>
        <end position="81"/>
    </location>
</feature>
<dbReference type="PANTHER" id="PTHR12151:SF25">
    <property type="entry name" value="LINALOOL DEHYDRATASE_ISOMERASE DOMAIN-CONTAINING PROTEIN"/>
    <property type="match status" value="1"/>
</dbReference>
<dbReference type="SUPFAM" id="SSF52833">
    <property type="entry name" value="Thioredoxin-like"/>
    <property type="match status" value="1"/>
</dbReference>
<comment type="caution">
    <text evidence="6">The sequence shown here is derived from an EMBL/GenBank/DDBJ whole genome shotgun (WGS) entry which is preliminary data.</text>
</comment>
<evidence type="ECO:0000313" key="6">
    <source>
        <dbReference type="EMBL" id="KRR14482.1"/>
    </source>
</evidence>
<dbReference type="Gene3D" id="3.40.30.10">
    <property type="entry name" value="Glutaredoxin"/>
    <property type="match status" value="1"/>
</dbReference>
<comment type="similarity">
    <text evidence="1">Belongs to the SCO1/2 family.</text>
</comment>
<dbReference type="InterPro" id="IPR003782">
    <property type="entry name" value="SCO1/SenC"/>
</dbReference>
<keyword evidence="7" id="KW-1185">Reference proteome</keyword>
<reference evidence="6 7" key="1">
    <citation type="submission" date="2014-03" db="EMBL/GenBank/DDBJ databases">
        <title>Bradyrhizobium valentinum sp. nov., isolated from effective nodules of Lupinus mariae-josephae, a lupine endemic of basic-lime soils in Eastern Spain.</title>
        <authorList>
            <person name="Duran D."/>
            <person name="Rey L."/>
            <person name="Navarro A."/>
            <person name="Busquets A."/>
            <person name="Imperial J."/>
            <person name="Ruiz-Argueso T."/>
        </authorList>
    </citation>
    <scope>NUCLEOTIDE SEQUENCE [LARGE SCALE GENOMIC DNA]</scope>
    <source>
        <strain evidence="6 7">PAC68</strain>
    </source>
</reference>
<keyword evidence="2 3" id="KW-0186">Copper</keyword>
<feature type="binding site" evidence="3">
    <location>
        <position position="166"/>
    </location>
    <ligand>
        <name>Cu cation</name>
        <dbReference type="ChEBI" id="CHEBI:23378"/>
    </ligand>
</feature>
<evidence type="ECO:0000256" key="4">
    <source>
        <dbReference type="PIRSR" id="PIRSR603782-2"/>
    </source>
</evidence>
<keyword evidence="5" id="KW-0732">Signal</keyword>
<name>A0A0R3M2H2_9BRAD</name>
<evidence type="ECO:0000256" key="3">
    <source>
        <dbReference type="PIRSR" id="PIRSR603782-1"/>
    </source>
</evidence>
<dbReference type="EMBL" id="LLXZ01000014">
    <property type="protein sequence ID" value="KRR14482.1"/>
    <property type="molecule type" value="Genomic_DNA"/>
</dbReference>
<dbReference type="FunFam" id="3.40.30.10:FF:000013">
    <property type="entry name" value="Blast:Protein SCO1 homolog, mitochondrial"/>
    <property type="match status" value="1"/>
</dbReference>
<evidence type="ECO:0000313" key="7">
    <source>
        <dbReference type="Proteomes" id="UP000050863"/>
    </source>
</evidence>
<dbReference type="Proteomes" id="UP000050863">
    <property type="component" value="Unassembled WGS sequence"/>
</dbReference>
<feature type="chain" id="PRO_5006443634" evidence="5">
    <location>
        <begin position="25"/>
        <end position="204"/>
    </location>
</feature>
<feature type="signal peptide" evidence="5">
    <location>
        <begin position="1"/>
        <end position="24"/>
    </location>
</feature>